<evidence type="ECO:0000313" key="4">
    <source>
        <dbReference type="Proteomes" id="UP001437256"/>
    </source>
</evidence>
<feature type="region of interest" description="Disordered" evidence="1">
    <location>
        <begin position="408"/>
        <end position="441"/>
    </location>
</feature>
<feature type="region of interest" description="Disordered" evidence="1">
    <location>
        <begin position="1"/>
        <end position="230"/>
    </location>
</feature>
<dbReference type="PANTHER" id="PTHR23099">
    <property type="entry name" value="TRANSCRIPTIONAL REGULATOR"/>
    <property type="match status" value="1"/>
</dbReference>
<proteinExistence type="predicted"/>
<feature type="compositionally biased region" description="Basic and acidic residues" evidence="1">
    <location>
        <begin position="152"/>
        <end position="165"/>
    </location>
</feature>
<evidence type="ECO:0000313" key="3">
    <source>
        <dbReference type="EMBL" id="KAL0059674.1"/>
    </source>
</evidence>
<sequence>MSARPSTSTSTQKNSGSSRLDSGNKGTPSKSKANVEVVPDSEEDRVRAPASVKPFQRPFKEVIIISSDEEDEPVKSTPVPRKKNRDRPFPKSRRIVESSTESEGEAPATSKGKTPGLGTKSNPQKCTESILLPRLSFYQDEESTDEYYVPPGRDEAILVYDEPRSPKKPTRIPTTHPQVPQVRVSSTGGSVSNPATPAKKKGPKLPETPTAAPAANTPTQGSQRKPRVSKKVLEETRLAQLFEYAQNFFHEMNAAVFGNGLPQQTQLSWNKKLYTTAGKARWNKGRNDGAGLSQIELAPKILDCEERIRKTLAHEMCHLACWIINGNLQENHGPLFKSWASKVTRAKPDITISTTHDYDINHPFRWQCVDCTLIYGRFSKSINPNESRCGRCGDPNNTTKGTLVALHKERAKKNPQTPASKGSRMAAGKPRDSPSSIISRKSVSVTITETSSVSDDEDDVEVVELVLDASTSISAGGCGPTAESDSDIEFIAVKLTSTTLNA</sequence>
<dbReference type="SMART" id="SM00731">
    <property type="entry name" value="SprT"/>
    <property type="match status" value="1"/>
</dbReference>
<feature type="compositionally biased region" description="Polar residues" evidence="1">
    <location>
        <begin position="1"/>
        <end position="32"/>
    </location>
</feature>
<evidence type="ECO:0000256" key="1">
    <source>
        <dbReference type="SAM" id="MobiDB-lite"/>
    </source>
</evidence>
<feature type="compositionally biased region" description="Polar residues" evidence="1">
    <location>
        <begin position="172"/>
        <end position="195"/>
    </location>
</feature>
<organism evidence="3 4">
    <name type="scientific">Marasmius tenuissimus</name>
    <dbReference type="NCBI Taxonomy" id="585030"/>
    <lineage>
        <taxon>Eukaryota</taxon>
        <taxon>Fungi</taxon>
        <taxon>Dikarya</taxon>
        <taxon>Basidiomycota</taxon>
        <taxon>Agaricomycotina</taxon>
        <taxon>Agaricomycetes</taxon>
        <taxon>Agaricomycetidae</taxon>
        <taxon>Agaricales</taxon>
        <taxon>Marasmiineae</taxon>
        <taxon>Marasmiaceae</taxon>
        <taxon>Marasmius</taxon>
    </lineage>
</organism>
<feature type="compositionally biased region" description="Low complexity" evidence="1">
    <location>
        <begin position="207"/>
        <end position="219"/>
    </location>
</feature>
<dbReference type="Proteomes" id="UP001437256">
    <property type="component" value="Unassembled WGS sequence"/>
</dbReference>
<dbReference type="EMBL" id="JBBXMP010000213">
    <property type="protein sequence ID" value="KAL0059674.1"/>
    <property type="molecule type" value="Genomic_DNA"/>
</dbReference>
<accession>A0ABR2ZEM9</accession>
<comment type="caution">
    <text evidence="3">The sequence shown here is derived from an EMBL/GenBank/DDBJ whole genome shotgun (WGS) entry which is preliminary data.</text>
</comment>
<feature type="domain" description="SprT-like" evidence="2">
    <location>
        <begin position="242"/>
        <end position="399"/>
    </location>
</feature>
<gene>
    <name evidence="3" type="ORF">AAF712_013577</name>
</gene>
<protein>
    <recommendedName>
        <fullName evidence="2">SprT-like domain-containing protein</fullName>
    </recommendedName>
</protein>
<dbReference type="InterPro" id="IPR006640">
    <property type="entry name" value="SprT-like_domain"/>
</dbReference>
<keyword evidence="4" id="KW-1185">Reference proteome</keyword>
<evidence type="ECO:0000259" key="2">
    <source>
        <dbReference type="SMART" id="SM00731"/>
    </source>
</evidence>
<dbReference type="PANTHER" id="PTHR23099:SF0">
    <property type="entry name" value="GERM CELL NUCLEAR ACIDIC PROTEIN"/>
    <property type="match status" value="1"/>
</dbReference>
<dbReference type="Pfam" id="PF10263">
    <property type="entry name" value="SprT-like"/>
    <property type="match status" value="1"/>
</dbReference>
<feature type="compositionally biased region" description="Basic residues" evidence="1">
    <location>
        <begin position="80"/>
        <end position="93"/>
    </location>
</feature>
<reference evidence="3 4" key="1">
    <citation type="submission" date="2024-05" db="EMBL/GenBank/DDBJ databases">
        <title>A draft genome resource for the thread blight pathogen Marasmius tenuissimus strain MS-2.</title>
        <authorList>
            <person name="Yulfo-Soto G.E."/>
            <person name="Baruah I.K."/>
            <person name="Amoako-Attah I."/>
            <person name="Bukari Y."/>
            <person name="Meinhardt L.W."/>
            <person name="Bailey B.A."/>
            <person name="Cohen S.P."/>
        </authorList>
    </citation>
    <scope>NUCLEOTIDE SEQUENCE [LARGE SCALE GENOMIC DNA]</scope>
    <source>
        <strain evidence="3 4">MS-2</strain>
    </source>
</reference>
<name>A0ABR2ZEM9_9AGAR</name>